<gene>
    <name evidence="1" type="primary">ORF133118</name>
</gene>
<organism evidence="1">
    <name type="scientific">Arion vulgaris</name>
    <dbReference type="NCBI Taxonomy" id="1028688"/>
    <lineage>
        <taxon>Eukaryota</taxon>
        <taxon>Metazoa</taxon>
        <taxon>Spiralia</taxon>
        <taxon>Lophotrochozoa</taxon>
        <taxon>Mollusca</taxon>
        <taxon>Gastropoda</taxon>
        <taxon>Heterobranchia</taxon>
        <taxon>Euthyneura</taxon>
        <taxon>Panpulmonata</taxon>
        <taxon>Eupulmonata</taxon>
        <taxon>Stylommatophora</taxon>
        <taxon>Helicina</taxon>
        <taxon>Arionoidea</taxon>
        <taxon>Arionidae</taxon>
        <taxon>Arion</taxon>
    </lineage>
</organism>
<protein>
    <submittedName>
        <fullName evidence="1">Uncharacterized protein</fullName>
    </submittedName>
</protein>
<name>A0A0B7AS19_9EUPU</name>
<sequence>MMGTLRMDMCILITSIYDHLPEEDTTTDESSVKKINLVGINCGTSRKGPISMHTHPIC</sequence>
<dbReference type="AlphaFoldDB" id="A0A0B7AS19"/>
<evidence type="ECO:0000313" key="1">
    <source>
        <dbReference type="EMBL" id="CEK82715.1"/>
    </source>
</evidence>
<reference evidence="1" key="1">
    <citation type="submission" date="2014-12" db="EMBL/GenBank/DDBJ databases">
        <title>Insight into the proteome of Arion vulgaris.</title>
        <authorList>
            <person name="Aradska J."/>
            <person name="Bulat T."/>
            <person name="Smidak R."/>
            <person name="Sarate P."/>
            <person name="Gangsoo J."/>
            <person name="Sialana F."/>
            <person name="Bilban M."/>
            <person name="Lubec G."/>
        </authorList>
    </citation>
    <scope>NUCLEOTIDE SEQUENCE</scope>
    <source>
        <tissue evidence="1">Skin</tissue>
    </source>
</reference>
<proteinExistence type="predicted"/>
<dbReference type="EMBL" id="HACG01035850">
    <property type="protein sequence ID" value="CEK82715.1"/>
    <property type="molecule type" value="Transcribed_RNA"/>
</dbReference>
<accession>A0A0B7AS19</accession>